<sequence length="292" mass="33604">MFQLLRGLDYCHQRRILHRDIKPQNLLISDRGELKLADFGLARSKSVPSNTLSSEVVTLWYRPPDVLNGSTNYTTSIDIWGAGCIFFELLSGEPLFHGMFEQEQLNLIDQVFGKEPQNLITIPWAISRRAKRLNQSAADLLFNLLMKRIDANRSLYHPYFSTLDPLIYTLPDQASIFSIPTIVFYPDPGINNIHHHHDEITDSMAINTKLKSDTTSLLPPHHPQHHFQQQMNKPIQKQIVRAGELSEIKTITKLSEQNNVEKPENEIDEKKTEKPIIDSKMYDFNAPNMFNT</sequence>
<dbReference type="GO" id="GO:0004693">
    <property type="term" value="F:cyclin-dependent protein serine/threonine kinase activity"/>
    <property type="evidence" value="ECO:0007669"/>
    <property type="project" value="TreeGrafter"/>
</dbReference>
<dbReference type="PROSITE" id="PS00108">
    <property type="entry name" value="PROTEIN_KINASE_ST"/>
    <property type="match status" value="1"/>
</dbReference>
<dbReference type="Proteomes" id="UP000194236">
    <property type="component" value="Unassembled WGS sequence"/>
</dbReference>
<proteinExistence type="inferred from homology"/>
<keyword evidence="3" id="KW-0808">Transferase</keyword>
<dbReference type="SMART" id="SM00220">
    <property type="entry name" value="S_TKc"/>
    <property type="match status" value="1"/>
</dbReference>
<dbReference type="OrthoDB" id="1732493at2759"/>
<comment type="similarity">
    <text evidence="1">Belongs to the protein kinase superfamily. CMGC Ser/Thr protein kinase family. CDC2/CDKX subfamily.</text>
</comment>
<dbReference type="InterPro" id="IPR050108">
    <property type="entry name" value="CDK"/>
</dbReference>
<evidence type="ECO:0000256" key="1">
    <source>
        <dbReference type="ARBA" id="ARBA00006485"/>
    </source>
</evidence>
<dbReference type="FunFam" id="1.10.510.10:FF:000624">
    <property type="entry name" value="Mitogen-activated protein kinase"/>
    <property type="match status" value="1"/>
</dbReference>
<dbReference type="GO" id="GO:0005737">
    <property type="term" value="C:cytoplasm"/>
    <property type="evidence" value="ECO:0007669"/>
    <property type="project" value="TreeGrafter"/>
</dbReference>
<evidence type="ECO:0000259" key="7">
    <source>
        <dbReference type="PROSITE" id="PS50011"/>
    </source>
</evidence>
<dbReference type="GO" id="GO:0005524">
    <property type="term" value="F:ATP binding"/>
    <property type="evidence" value="ECO:0007669"/>
    <property type="project" value="UniProtKB-KW"/>
</dbReference>
<evidence type="ECO:0000256" key="4">
    <source>
        <dbReference type="ARBA" id="ARBA00022741"/>
    </source>
</evidence>
<dbReference type="PANTHER" id="PTHR24056">
    <property type="entry name" value="CELL DIVISION PROTEIN KINASE"/>
    <property type="match status" value="1"/>
</dbReference>
<evidence type="ECO:0000256" key="2">
    <source>
        <dbReference type="ARBA" id="ARBA00022527"/>
    </source>
</evidence>
<dbReference type="Pfam" id="PF00069">
    <property type="entry name" value="Pkinase"/>
    <property type="match status" value="1"/>
</dbReference>
<dbReference type="InterPro" id="IPR011009">
    <property type="entry name" value="Kinase-like_dom_sf"/>
</dbReference>
<organism evidence="8 9">
    <name type="scientific">Euroglyphus maynei</name>
    <name type="common">Mayne's house dust mite</name>
    <dbReference type="NCBI Taxonomy" id="6958"/>
    <lineage>
        <taxon>Eukaryota</taxon>
        <taxon>Metazoa</taxon>
        <taxon>Ecdysozoa</taxon>
        <taxon>Arthropoda</taxon>
        <taxon>Chelicerata</taxon>
        <taxon>Arachnida</taxon>
        <taxon>Acari</taxon>
        <taxon>Acariformes</taxon>
        <taxon>Sarcoptiformes</taxon>
        <taxon>Astigmata</taxon>
        <taxon>Psoroptidia</taxon>
        <taxon>Analgoidea</taxon>
        <taxon>Pyroglyphidae</taxon>
        <taxon>Pyroglyphinae</taxon>
        <taxon>Euroglyphus</taxon>
    </lineage>
</organism>
<keyword evidence="9" id="KW-1185">Reference proteome</keyword>
<dbReference type="PROSITE" id="PS50011">
    <property type="entry name" value="PROTEIN_KINASE_DOM"/>
    <property type="match status" value="1"/>
</dbReference>
<evidence type="ECO:0000313" key="8">
    <source>
        <dbReference type="EMBL" id="OTF72749.1"/>
    </source>
</evidence>
<dbReference type="GO" id="GO:0005634">
    <property type="term" value="C:nucleus"/>
    <property type="evidence" value="ECO:0007669"/>
    <property type="project" value="TreeGrafter"/>
</dbReference>
<dbReference type="Gene3D" id="1.10.510.10">
    <property type="entry name" value="Transferase(Phosphotransferase) domain 1"/>
    <property type="match status" value="1"/>
</dbReference>
<protein>
    <recommendedName>
        <fullName evidence="7">Protein kinase domain-containing protein</fullName>
    </recommendedName>
</protein>
<evidence type="ECO:0000256" key="6">
    <source>
        <dbReference type="ARBA" id="ARBA00022840"/>
    </source>
</evidence>
<keyword evidence="2" id="KW-0723">Serine/threonine-protein kinase</keyword>
<reference evidence="8 9" key="1">
    <citation type="submission" date="2017-03" db="EMBL/GenBank/DDBJ databases">
        <title>Genome Survey of Euroglyphus maynei.</title>
        <authorList>
            <person name="Arlian L.G."/>
            <person name="Morgan M.S."/>
            <person name="Rider S.D."/>
        </authorList>
    </citation>
    <scope>NUCLEOTIDE SEQUENCE [LARGE SCALE GENOMIC DNA]</scope>
    <source>
        <strain evidence="8">Arlian Lab</strain>
        <tissue evidence="8">Whole body</tissue>
    </source>
</reference>
<evidence type="ECO:0000313" key="9">
    <source>
        <dbReference type="Proteomes" id="UP000194236"/>
    </source>
</evidence>
<dbReference type="PANTHER" id="PTHR24056:SF246">
    <property type="entry name" value="ECDYSONE-INDUCED PROTEIN 63E, ISOFORM N"/>
    <property type="match status" value="1"/>
</dbReference>
<feature type="domain" description="Protein kinase" evidence="7">
    <location>
        <begin position="1"/>
        <end position="160"/>
    </location>
</feature>
<keyword evidence="6" id="KW-0067">ATP-binding</keyword>
<dbReference type="EMBL" id="MUJZ01054851">
    <property type="protein sequence ID" value="OTF72749.1"/>
    <property type="molecule type" value="Genomic_DNA"/>
</dbReference>
<comment type="caution">
    <text evidence="8">The sequence shown here is derived from an EMBL/GenBank/DDBJ whole genome shotgun (WGS) entry which is preliminary data.</text>
</comment>
<feature type="non-terminal residue" evidence="8">
    <location>
        <position position="292"/>
    </location>
</feature>
<accession>A0A1Y3AW84</accession>
<evidence type="ECO:0000256" key="3">
    <source>
        <dbReference type="ARBA" id="ARBA00022679"/>
    </source>
</evidence>
<dbReference type="SUPFAM" id="SSF56112">
    <property type="entry name" value="Protein kinase-like (PK-like)"/>
    <property type="match status" value="1"/>
</dbReference>
<dbReference type="AlphaFoldDB" id="A0A1Y3AW84"/>
<keyword evidence="5" id="KW-0418">Kinase</keyword>
<keyword evidence="4" id="KW-0547">Nucleotide-binding</keyword>
<gene>
    <name evidence="8" type="ORF">BLA29_007218</name>
</gene>
<name>A0A1Y3AW84_EURMA</name>
<evidence type="ECO:0000256" key="5">
    <source>
        <dbReference type="ARBA" id="ARBA00022777"/>
    </source>
</evidence>
<dbReference type="InterPro" id="IPR008271">
    <property type="entry name" value="Ser/Thr_kinase_AS"/>
</dbReference>
<dbReference type="InterPro" id="IPR000719">
    <property type="entry name" value="Prot_kinase_dom"/>
</dbReference>